<dbReference type="PANTHER" id="PTHR30069">
    <property type="entry name" value="TONB-DEPENDENT OUTER MEMBRANE RECEPTOR"/>
    <property type="match status" value="1"/>
</dbReference>
<dbReference type="InterPro" id="IPR000531">
    <property type="entry name" value="Beta-barrel_TonB"/>
</dbReference>
<dbReference type="InterPro" id="IPR039426">
    <property type="entry name" value="TonB-dep_rcpt-like"/>
</dbReference>
<keyword evidence="4 8" id="KW-0812">Transmembrane</keyword>
<feature type="domain" description="TonB-dependent receptor plug" evidence="12">
    <location>
        <begin position="73"/>
        <end position="181"/>
    </location>
</feature>
<keyword evidence="13" id="KW-0675">Receptor</keyword>
<dbReference type="EMBL" id="PYJH01000033">
    <property type="protein sequence ID" value="PUE92225.1"/>
    <property type="molecule type" value="Genomic_DNA"/>
</dbReference>
<dbReference type="GO" id="GO:0015344">
    <property type="term" value="F:siderophore uptake transmembrane transporter activity"/>
    <property type="evidence" value="ECO:0007669"/>
    <property type="project" value="TreeGrafter"/>
</dbReference>
<dbReference type="InterPro" id="IPR037066">
    <property type="entry name" value="Plug_dom_sf"/>
</dbReference>
<dbReference type="PANTHER" id="PTHR30069:SF28">
    <property type="entry name" value="TONB-DEPENDENT RECEPTOR YNCD-RELATED"/>
    <property type="match status" value="1"/>
</dbReference>
<dbReference type="Gene3D" id="2.170.130.10">
    <property type="entry name" value="TonB-dependent receptor, plug domain"/>
    <property type="match status" value="1"/>
</dbReference>
<proteinExistence type="inferred from homology"/>
<evidence type="ECO:0000256" key="4">
    <source>
        <dbReference type="ARBA" id="ARBA00022692"/>
    </source>
</evidence>
<protein>
    <submittedName>
        <fullName evidence="13">TonB-dependent receptor</fullName>
    </submittedName>
</protein>
<evidence type="ECO:0000256" key="10">
    <source>
        <dbReference type="SAM" id="SignalP"/>
    </source>
</evidence>
<evidence type="ECO:0000256" key="8">
    <source>
        <dbReference type="PROSITE-ProRule" id="PRU01360"/>
    </source>
</evidence>
<evidence type="ECO:0000256" key="2">
    <source>
        <dbReference type="ARBA" id="ARBA00022448"/>
    </source>
</evidence>
<reference evidence="13 14" key="1">
    <citation type="submission" date="2018-03" db="EMBL/GenBank/DDBJ databases">
        <title>Sequencing of reference strains of Xanthomonas.</title>
        <authorList>
            <person name="Studholme D.J."/>
            <person name="Vicente J."/>
            <person name="Sarris P."/>
        </authorList>
    </citation>
    <scope>NUCLEOTIDE SEQUENCE [LARGE SCALE GENOMIC DNA]</scope>
    <source>
        <strain evidence="13 14">WHRI 5232</strain>
    </source>
</reference>
<dbReference type="GO" id="GO:0044718">
    <property type="term" value="P:siderophore transmembrane transport"/>
    <property type="evidence" value="ECO:0007669"/>
    <property type="project" value="TreeGrafter"/>
</dbReference>
<name>A0AA45BVH8_XANCM</name>
<keyword evidence="10" id="KW-0732">Signal</keyword>
<accession>A0AA45BVH8</accession>
<evidence type="ECO:0000259" key="12">
    <source>
        <dbReference type="Pfam" id="PF07715"/>
    </source>
</evidence>
<dbReference type="Pfam" id="PF07715">
    <property type="entry name" value="Plug"/>
    <property type="match status" value="1"/>
</dbReference>
<comment type="similarity">
    <text evidence="8 9">Belongs to the TonB-dependent receptor family.</text>
</comment>
<dbReference type="Gene3D" id="2.40.170.20">
    <property type="entry name" value="TonB-dependent receptor, beta-barrel domain"/>
    <property type="match status" value="1"/>
</dbReference>
<evidence type="ECO:0000313" key="13">
    <source>
        <dbReference type="EMBL" id="PUE92225.1"/>
    </source>
</evidence>
<dbReference type="InterPro" id="IPR036942">
    <property type="entry name" value="Beta-barrel_TonB_sf"/>
</dbReference>
<feature type="domain" description="TonB-dependent receptor-like beta-barrel" evidence="11">
    <location>
        <begin position="253"/>
        <end position="694"/>
    </location>
</feature>
<dbReference type="SUPFAM" id="SSF56935">
    <property type="entry name" value="Porins"/>
    <property type="match status" value="1"/>
</dbReference>
<feature type="chain" id="PRO_5041403725" evidence="10">
    <location>
        <begin position="44"/>
        <end position="731"/>
    </location>
</feature>
<evidence type="ECO:0000256" key="3">
    <source>
        <dbReference type="ARBA" id="ARBA00022452"/>
    </source>
</evidence>
<dbReference type="GO" id="GO:0009279">
    <property type="term" value="C:cell outer membrane"/>
    <property type="evidence" value="ECO:0007669"/>
    <property type="project" value="UniProtKB-SubCell"/>
</dbReference>
<comment type="subcellular location">
    <subcellularLocation>
        <location evidence="1 8">Cell outer membrane</location>
        <topology evidence="1 8">Multi-pass membrane protein</topology>
    </subcellularLocation>
</comment>
<evidence type="ECO:0000259" key="11">
    <source>
        <dbReference type="Pfam" id="PF00593"/>
    </source>
</evidence>
<keyword evidence="6 8" id="KW-0472">Membrane</keyword>
<keyword evidence="2 8" id="KW-0813">Transport</keyword>
<keyword evidence="3 8" id="KW-1134">Transmembrane beta strand</keyword>
<feature type="signal peptide" evidence="10">
    <location>
        <begin position="1"/>
        <end position="43"/>
    </location>
</feature>
<evidence type="ECO:0000256" key="7">
    <source>
        <dbReference type="ARBA" id="ARBA00023237"/>
    </source>
</evidence>
<keyword evidence="7 8" id="KW-0998">Cell outer membrane</keyword>
<dbReference type="InterPro" id="IPR012910">
    <property type="entry name" value="Plug_dom"/>
</dbReference>
<comment type="caution">
    <text evidence="13">The sequence shown here is derived from an EMBL/GenBank/DDBJ whole genome shotgun (WGS) entry which is preliminary data.</text>
</comment>
<keyword evidence="5 9" id="KW-0798">TonB box</keyword>
<evidence type="ECO:0000256" key="1">
    <source>
        <dbReference type="ARBA" id="ARBA00004571"/>
    </source>
</evidence>
<gene>
    <name evidence="13" type="ORF">C7T86_15110</name>
</gene>
<dbReference type="PROSITE" id="PS52016">
    <property type="entry name" value="TONB_DEPENDENT_REC_3"/>
    <property type="match status" value="1"/>
</dbReference>
<evidence type="ECO:0000256" key="6">
    <source>
        <dbReference type="ARBA" id="ARBA00023136"/>
    </source>
</evidence>
<evidence type="ECO:0000256" key="5">
    <source>
        <dbReference type="ARBA" id="ARBA00023077"/>
    </source>
</evidence>
<evidence type="ECO:0000313" key="14">
    <source>
        <dbReference type="Proteomes" id="UP000251513"/>
    </source>
</evidence>
<evidence type="ECO:0000256" key="9">
    <source>
        <dbReference type="RuleBase" id="RU003357"/>
    </source>
</evidence>
<sequence>MLRSVRNNALTVRIRDTRCMSRLTLLAAACGLFATGATSPVLAADPAPPAATSIQRLPAVQVDAARVRGVDDFDLPASFTVVAADDDNRRGAQVSELLDGIPGLVARDRQNYAQDTQLSIRGFGARSTFGVRGVRLLVDGIPASMPDGQGQLSHFNVLAAQRVEVLRGPFSALYGNSSGGVLQLWSADGQPDDPWRLRATYGSNATVNVGAQVLGQQGAVHYNVAANHFDTDGFRAHSHAKRDSVNAKLGFDLAEGRRLDLVLNYLDAPDAQDPLGLTRAQFNADPAQATSVATQFDTRKSVRQSQAGAIFTQRLDDQTLRLMAYGGQRSVEQFLAIPVAVQRNPLHSGGVIDLDSNYEGADARWAWQGEALGRPLQLTVGANVDRQRQHRTGYENFVGDTLGVKGALRRDQRDEVENVDQFAQLWWQWSDRWSALLGVRHSDVRFESDDHYIVGRNPDDSGRRDYSATTPVAGIVFRADENLRFYASVGRGFETPTFNELGYRSDGGAGLALDLGAATSRNYEVGSKWRAQSGAALEFAVFRADTDDELAVASNTNGRSTYRNISATRRQGAELSWQQPIGATQQLQLAYTFVDATVRDGYLTCASSGCATPTAAVASGSRLPGVPRQQLFARWQWQPAQWQLAAESVASGATVVNDLATERAPGYALVNLEASRRWSTPQGALRTFARIDNVVDRQYVGSVIVNDGNGRYYEPGPGRTYTVGLQWDFGG</sequence>
<organism evidence="13 14">
    <name type="scientific">Xanthomonas campestris pv. malvacearum</name>
    <dbReference type="NCBI Taxonomy" id="86040"/>
    <lineage>
        <taxon>Bacteria</taxon>
        <taxon>Pseudomonadati</taxon>
        <taxon>Pseudomonadota</taxon>
        <taxon>Gammaproteobacteria</taxon>
        <taxon>Lysobacterales</taxon>
        <taxon>Lysobacteraceae</taxon>
        <taxon>Xanthomonas</taxon>
    </lineage>
</organism>
<dbReference type="CDD" id="cd01347">
    <property type="entry name" value="ligand_gated_channel"/>
    <property type="match status" value="1"/>
</dbReference>
<dbReference type="Pfam" id="PF00593">
    <property type="entry name" value="TonB_dep_Rec_b-barrel"/>
    <property type="match status" value="1"/>
</dbReference>
<dbReference type="AlphaFoldDB" id="A0AA45BVH8"/>
<dbReference type="Proteomes" id="UP000251513">
    <property type="component" value="Unassembled WGS sequence"/>
</dbReference>